<protein>
    <submittedName>
        <fullName evidence="6">ATP-dependent DNA helicase</fullName>
    </submittedName>
</protein>
<dbReference type="SMART" id="SM00491">
    <property type="entry name" value="HELICc2"/>
    <property type="match status" value="1"/>
</dbReference>
<dbReference type="GO" id="GO:0004386">
    <property type="term" value="F:helicase activity"/>
    <property type="evidence" value="ECO:0007669"/>
    <property type="project" value="UniProtKB-KW"/>
</dbReference>
<dbReference type="InterPro" id="IPR027417">
    <property type="entry name" value="P-loop_NTPase"/>
</dbReference>
<evidence type="ECO:0000256" key="4">
    <source>
        <dbReference type="ARBA" id="ARBA00038058"/>
    </source>
</evidence>
<evidence type="ECO:0000259" key="5">
    <source>
        <dbReference type="PROSITE" id="PS51193"/>
    </source>
</evidence>
<dbReference type="Pfam" id="PF13307">
    <property type="entry name" value="Helicase_C_2"/>
    <property type="match status" value="1"/>
</dbReference>
<evidence type="ECO:0000256" key="2">
    <source>
        <dbReference type="ARBA" id="ARBA00022801"/>
    </source>
</evidence>
<evidence type="ECO:0000256" key="3">
    <source>
        <dbReference type="ARBA" id="ARBA00022840"/>
    </source>
</evidence>
<keyword evidence="6" id="KW-0347">Helicase</keyword>
<dbReference type="InterPro" id="IPR014013">
    <property type="entry name" value="Helic_SF1/SF2_ATP-bd_DinG/Rad3"/>
</dbReference>
<keyword evidence="2" id="KW-0378">Hydrolase</keyword>
<comment type="similarity">
    <text evidence="4">Belongs to the helicase family. DinG subfamily.</text>
</comment>
<proteinExistence type="inferred from homology"/>
<dbReference type="EMBL" id="CP120733">
    <property type="protein sequence ID" value="WFD10902.1"/>
    <property type="molecule type" value="Genomic_DNA"/>
</dbReference>
<gene>
    <name evidence="6" type="ORF">P4S50_02180</name>
</gene>
<name>A0ABY8EHC0_9FIRM</name>
<dbReference type="SUPFAM" id="SSF52540">
    <property type="entry name" value="P-loop containing nucleoside triphosphate hydrolases"/>
    <property type="match status" value="1"/>
</dbReference>
<reference evidence="6 7" key="1">
    <citation type="submission" date="2023-03" db="EMBL/GenBank/DDBJ databases">
        <title>Complete genome sequence of Tepidibacter sp. SWIR-1, isolated from a deep-sea hydrothermal vent.</title>
        <authorList>
            <person name="Li X."/>
        </authorList>
    </citation>
    <scope>NUCLEOTIDE SEQUENCE [LARGE SCALE GENOMIC DNA]</scope>
    <source>
        <strain evidence="6 7">SWIR-1</strain>
    </source>
</reference>
<evidence type="ECO:0000313" key="7">
    <source>
        <dbReference type="Proteomes" id="UP001222800"/>
    </source>
</evidence>
<dbReference type="InterPro" id="IPR045028">
    <property type="entry name" value="DinG/Rad3-like"/>
</dbReference>
<dbReference type="RefSeq" id="WP_277732867.1">
    <property type="nucleotide sequence ID" value="NZ_CP120733.1"/>
</dbReference>
<evidence type="ECO:0000256" key="1">
    <source>
        <dbReference type="ARBA" id="ARBA00022741"/>
    </source>
</evidence>
<dbReference type="PROSITE" id="PS51193">
    <property type="entry name" value="HELICASE_ATP_BIND_2"/>
    <property type="match status" value="1"/>
</dbReference>
<feature type="domain" description="Helicase ATP-binding" evidence="5">
    <location>
        <begin position="104"/>
        <end position="399"/>
    </location>
</feature>
<dbReference type="Gene3D" id="3.40.50.300">
    <property type="entry name" value="P-loop containing nucleotide triphosphate hydrolases"/>
    <property type="match status" value="2"/>
</dbReference>
<keyword evidence="1" id="KW-0547">Nucleotide-binding</keyword>
<dbReference type="Proteomes" id="UP001222800">
    <property type="component" value="Chromosome"/>
</dbReference>
<sequence length="751" mass="87052">MDSLRRSYNTDVIVKKIKRLDWIPDTATGVFMIKDCILIQNYTGKTYTYKAINFISGEQQYLFHRKNPVTHDDSKKITMKLMKLPFFNMEYPKSGIEMIDYIFTVIFPMYGYTVRKEQVNLSKHMFKAMEEEKISMSDIAVGLGKTHAYLVAAIVHNIFIRESIGTRPMPMIISTSSIELQRAIIRDYIPEISKMLYENGIITNPITCVLRKGKENYLCENRLKDYFNTLDPSKKRMSEYKALKRLIKDIEIDLDEVKGISNYDKRRICVKTTNCFKCRKHKSCSYQNFMTNARKPHYHFQICNHNYFFADILKRKKGLIPLFPEYKAVIIDEAHKLIGAAGQMYGAFIKQNEINSLMKKAIPQNAKTKMKKNIAKICKDTIAYNNLFFKELIHQIPKNLYIDDTEKFETIITSRANVLMKKVLANLEELLKLLPDKDKKLLFDIRRIVEEIKAFMHCNIIYWIENPNAKGQTVLSSIPKTLSQEISKDLWCIDRSMLLTSGTIAVDGDFHYIKKKLGLNLVNRNKILEISKSSPFNFRENCMIYMANNIPFPNGDNEKYIKRVAEETYKLIKASAGHALVLFTSYKPLRKVYKYLSEQITDIPLIEMSRGKSNAVLEFKKSKKGVLLATGSMWEGVNIPGDILSHLIIVKLPFPIPDPISEYEKTLYDDMEEYKNSILIPKMLIKLRQGAGRLIRSEMDTGIISILDVRASRKGNYHDAVINALPKCKVTKELGEIERFIIEKKDKSYFE</sequence>
<evidence type="ECO:0000313" key="6">
    <source>
        <dbReference type="EMBL" id="WFD10902.1"/>
    </source>
</evidence>
<keyword evidence="7" id="KW-1185">Reference proteome</keyword>
<dbReference type="PANTHER" id="PTHR11472">
    <property type="entry name" value="DNA REPAIR DEAD HELICASE RAD3/XP-D SUBFAMILY MEMBER"/>
    <property type="match status" value="1"/>
</dbReference>
<dbReference type="PANTHER" id="PTHR11472:SF34">
    <property type="entry name" value="REGULATOR OF TELOMERE ELONGATION HELICASE 1"/>
    <property type="match status" value="1"/>
</dbReference>
<keyword evidence="3" id="KW-0067">ATP-binding</keyword>
<accession>A0ABY8EHC0</accession>
<organism evidence="6 7">
    <name type="scientific">Tepidibacter hydrothermalis</name>
    <dbReference type="NCBI Taxonomy" id="3036126"/>
    <lineage>
        <taxon>Bacteria</taxon>
        <taxon>Bacillati</taxon>
        <taxon>Bacillota</taxon>
        <taxon>Clostridia</taxon>
        <taxon>Peptostreptococcales</taxon>
        <taxon>Peptostreptococcaceae</taxon>
        <taxon>Tepidibacter</taxon>
    </lineage>
</organism>
<dbReference type="InterPro" id="IPR006555">
    <property type="entry name" value="ATP-dep_Helicase_C"/>
</dbReference>